<sequence>MRIKTMLIIFITILLTVVIMQNNEPVFFNVLFATYHISKLAMLLLAAAAGFVIGVLVGRPGRPKYIPGQVEDADPKKNQPNTLSDEDRDYIS</sequence>
<evidence type="ECO:0000256" key="2">
    <source>
        <dbReference type="SAM" id="Phobius"/>
    </source>
</evidence>
<dbReference type="OrthoDB" id="798432at2"/>
<feature type="region of interest" description="Disordered" evidence="1">
    <location>
        <begin position="67"/>
        <end position="92"/>
    </location>
</feature>
<accession>A0A5B8V0A2</accession>
<protein>
    <submittedName>
        <fullName evidence="3">DUF1049 domain-containing protein</fullName>
    </submittedName>
</protein>
<dbReference type="AlphaFoldDB" id="A0A5B8V0A2"/>
<gene>
    <name evidence="3" type="ORF">FRZ54_20580</name>
</gene>
<dbReference type="RefSeq" id="WP_147033693.1">
    <property type="nucleotide sequence ID" value="NZ_CP042436.1"/>
</dbReference>
<proteinExistence type="predicted"/>
<dbReference type="KEGG" id="mgin:FRZ54_20580"/>
<dbReference type="EMBL" id="CP042436">
    <property type="protein sequence ID" value="QEC64860.1"/>
    <property type="molecule type" value="Genomic_DNA"/>
</dbReference>
<reference evidence="3 4" key="1">
    <citation type="journal article" date="2017" name="Curr. Microbiol.">
        <title>Mucilaginibacter ginsenosidivorans sp. nov., Isolated from Soil of Ginseng Field.</title>
        <authorList>
            <person name="Kim M.M."/>
            <person name="Siddiqi M.Z."/>
            <person name="Im W.T."/>
        </authorList>
    </citation>
    <scope>NUCLEOTIDE SEQUENCE [LARGE SCALE GENOMIC DNA]</scope>
    <source>
        <strain evidence="3 4">Gsoil 3017</strain>
    </source>
</reference>
<keyword evidence="2" id="KW-0472">Membrane</keyword>
<keyword evidence="4" id="KW-1185">Reference proteome</keyword>
<feature type="transmembrane region" description="Helical" evidence="2">
    <location>
        <begin position="36"/>
        <end position="57"/>
    </location>
</feature>
<organism evidence="3 4">
    <name type="scientific">Mucilaginibacter ginsenosidivorans</name>
    <dbReference type="NCBI Taxonomy" id="398053"/>
    <lineage>
        <taxon>Bacteria</taxon>
        <taxon>Pseudomonadati</taxon>
        <taxon>Bacteroidota</taxon>
        <taxon>Sphingobacteriia</taxon>
        <taxon>Sphingobacteriales</taxon>
        <taxon>Sphingobacteriaceae</taxon>
        <taxon>Mucilaginibacter</taxon>
    </lineage>
</organism>
<evidence type="ECO:0000313" key="3">
    <source>
        <dbReference type="EMBL" id="QEC64860.1"/>
    </source>
</evidence>
<name>A0A5B8V0A2_9SPHI</name>
<keyword evidence="2" id="KW-1133">Transmembrane helix</keyword>
<evidence type="ECO:0000313" key="4">
    <source>
        <dbReference type="Proteomes" id="UP000321479"/>
    </source>
</evidence>
<keyword evidence="2" id="KW-0812">Transmembrane</keyword>
<dbReference type="Proteomes" id="UP000321479">
    <property type="component" value="Chromosome"/>
</dbReference>
<evidence type="ECO:0000256" key="1">
    <source>
        <dbReference type="SAM" id="MobiDB-lite"/>
    </source>
</evidence>